<organism evidence="2 3">
    <name type="scientific">Lentinus tigrinus ALCF2SS1-6</name>
    <dbReference type="NCBI Taxonomy" id="1328759"/>
    <lineage>
        <taxon>Eukaryota</taxon>
        <taxon>Fungi</taxon>
        <taxon>Dikarya</taxon>
        <taxon>Basidiomycota</taxon>
        <taxon>Agaricomycotina</taxon>
        <taxon>Agaricomycetes</taxon>
        <taxon>Polyporales</taxon>
        <taxon>Polyporaceae</taxon>
        <taxon>Lentinus</taxon>
    </lineage>
</organism>
<dbReference type="Gene3D" id="3.40.630.30">
    <property type="match status" value="1"/>
</dbReference>
<dbReference type="Proteomes" id="UP000313359">
    <property type="component" value="Unassembled WGS sequence"/>
</dbReference>
<proteinExistence type="predicted"/>
<dbReference type="EMBL" id="ML122254">
    <property type="protein sequence ID" value="RPD64125.1"/>
    <property type="molecule type" value="Genomic_DNA"/>
</dbReference>
<evidence type="ECO:0000259" key="1">
    <source>
        <dbReference type="Pfam" id="PF00583"/>
    </source>
</evidence>
<dbReference type="GO" id="GO:0016747">
    <property type="term" value="F:acyltransferase activity, transferring groups other than amino-acyl groups"/>
    <property type="evidence" value="ECO:0007669"/>
    <property type="project" value="InterPro"/>
</dbReference>
<accession>A0A5C2SJT7</accession>
<keyword evidence="3" id="KW-1185">Reference proteome</keyword>
<dbReference type="OrthoDB" id="2019666at2759"/>
<protein>
    <recommendedName>
        <fullName evidence="1">N-acetyltransferase domain-containing protein</fullName>
    </recommendedName>
</protein>
<evidence type="ECO:0000313" key="2">
    <source>
        <dbReference type="EMBL" id="RPD64125.1"/>
    </source>
</evidence>
<dbReference type="SUPFAM" id="SSF55729">
    <property type="entry name" value="Acyl-CoA N-acyltransferases (Nat)"/>
    <property type="match status" value="1"/>
</dbReference>
<gene>
    <name evidence="2" type="ORF">L227DRAFT_319029</name>
</gene>
<dbReference type="AlphaFoldDB" id="A0A5C2SJT7"/>
<reference evidence="2" key="1">
    <citation type="journal article" date="2018" name="Genome Biol. Evol.">
        <title>Genomics and development of Lentinus tigrinus, a white-rot wood-decaying mushroom with dimorphic fruiting bodies.</title>
        <authorList>
            <person name="Wu B."/>
            <person name="Xu Z."/>
            <person name="Knudson A."/>
            <person name="Carlson A."/>
            <person name="Chen N."/>
            <person name="Kovaka S."/>
            <person name="LaButti K."/>
            <person name="Lipzen A."/>
            <person name="Pennachio C."/>
            <person name="Riley R."/>
            <person name="Schakwitz W."/>
            <person name="Umezawa K."/>
            <person name="Ohm R.A."/>
            <person name="Grigoriev I.V."/>
            <person name="Nagy L.G."/>
            <person name="Gibbons J."/>
            <person name="Hibbett D."/>
        </authorList>
    </citation>
    <scope>NUCLEOTIDE SEQUENCE [LARGE SCALE GENOMIC DNA]</scope>
    <source>
        <strain evidence="2">ALCF2SS1-6</strain>
    </source>
</reference>
<dbReference type="Pfam" id="PF00583">
    <property type="entry name" value="Acetyltransf_1"/>
    <property type="match status" value="1"/>
</dbReference>
<dbReference type="CDD" id="cd04301">
    <property type="entry name" value="NAT_SF"/>
    <property type="match status" value="1"/>
</dbReference>
<feature type="domain" description="N-acetyltransferase" evidence="1">
    <location>
        <begin position="151"/>
        <end position="238"/>
    </location>
</feature>
<evidence type="ECO:0000313" key="3">
    <source>
        <dbReference type="Proteomes" id="UP000313359"/>
    </source>
</evidence>
<dbReference type="InterPro" id="IPR016181">
    <property type="entry name" value="Acyl_CoA_acyltransferase"/>
</dbReference>
<name>A0A5C2SJT7_9APHY</name>
<sequence length="350" mass="37973">MLGSCTRGVASGRIYLGGLRPANSTLATRVPGVSKRPARTVLLFFLAEHMCLELLSSRGFIKLLSTGECQSGARTVLQLLAFTMPPPPLLPCLKFVVLGGTALNEDTMKDCAVLFSNHYGIWGDEASVPLTAGSRIKMSVRKLRAEVLPDPTNGFVSLCYADNTLVGQAFATRWAFDGASTVPPWILCTVLYYNDDTGGRVCWVTQLVVSSEHRQKNIATMLLLQLAAAQPNCTAMGLASTHPASCLALTKAAHVSMLHLDLSFIQQHAKSILATSPVCYIRTARLRGSLFEKDGDPAVVSLANTEYFVDHAEPRAALEKWESRSSSEWPLGKLLSGHEFFVVVPLNPPR</sequence>
<dbReference type="STRING" id="1328759.A0A5C2SJT7"/>
<dbReference type="InterPro" id="IPR000182">
    <property type="entry name" value="GNAT_dom"/>
</dbReference>